<dbReference type="OrthoDB" id="122388at2"/>
<dbReference type="InterPro" id="IPR000551">
    <property type="entry name" value="MerR-type_HTH_dom"/>
</dbReference>
<proteinExistence type="predicted"/>
<reference evidence="5 6" key="1">
    <citation type="submission" date="2018-09" db="EMBL/GenBank/DDBJ databases">
        <authorList>
            <person name="Postec A."/>
        </authorList>
    </citation>
    <scope>NUCLEOTIDE SEQUENCE [LARGE SCALE GENOMIC DNA]</scope>
    <source>
        <strain evidence="5">70B-A</strain>
    </source>
</reference>
<dbReference type="Gene3D" id="1.10.1660.10">
    <property type="match status" value="2"/>
</dbReference>
<dbReference type="InterPro" id="IPR047057">
    <property type="entry name" value="MerR_fam"/>
</dbReference>
<dbReference type="PANTHER" id="PTHR30204:SF94">
    <property type="entry name" value="HEAVY METAL-DEPENDENT TRANSCRIPTIONAL REGULATOR HI_0293-RELATED"/>
    <property type="match status" value="1"/>
</dbReference>
<dbReference type="InterPro" id="IPR009061">
    <property type="entry name" value="DNA-bd_dom_put_sf"/>
</dbReference>
<dbReference type="SUPFAM" id="SSF46955">
    <property type="entry name" value="Putative DNA-binding domain"/>
    <property type="match status" value="2"/>
</dbReference>
<dbReference type="PANTHER" id="PTHR30204">
    <property type="entry name" value="REDOX-CYCLING DRUG-SENSING TRANSCRIPTIONAL ACTIVATOR SOXR"/>
    <property type="match status" value="1"/>
</dbReference>
<dbReference type="CDD" id="cd00592">
    <property type="entry name" value="HTH_MerR-like"/>
    <property type="match status" value="1"/>
</dbReference>
<dbReference type="SMART" id="SM00422">
    <property type="entry name" value="HTH_MERR"/>
    <property type="match status" value="2"/>
</dbReference>
<dbReference type="AlphaFoldDB" id="A0A3P7S0U1"/>
<feature type="domain" description="HTH merR-type" evidence="4">
    <location>
        <begin position="125"/>
        <end position="193"/>
    </location>
</feature>
<dbReference type="Pfam" id="PF00376">
    <property type="entry name" value="MerR"/>
    <property type="match status" value="1"/>
</dbReference>
<evidence type="ECO:0000259" key="4">
    <source>
        <dbReference type="PROSITE" id="PS50937"/>
    </source>
</evidence>
<evidence type="ECO:0000256" key="3">
    <source>
        <dbReference type="ARBA" id="ARBA00023163"/>
    </source>
</evidence>
<dbReference type="EMBL" id="LR130778">
    <property type="protein sequence ID" value="VDN48332.1"/>
    <property type="molecule type" value="Genomic_DNA"/>
</dbReference>
<evidence type="ECO:0000256" key="1">
    <source>
        <dbReference type="ARBA" id="ARBA00023015"/>
    </source>
</evidence>
<dbReference type="PROSITE" id="PS50937">
    <property type="entry name" value="HTH_MERR_2"/>
    <property type="match status" value="2"/>
</dbReference>
<dbReference type="Pfam" id="PF13411">
    <property type="entry name" value="MerR_1"/>
    <property type="match status" value="1"/>
</dbReference>
<dbReference type="Proteomes" id="UP000279029">
    <property type="component" value="Chromosome"/>
</dbReference>
<name>A0A3P7S0U1_9FIRM</name>
<keyword evidence="6" id="KW-1185">Reference proteome</keyword>
<keyword evidence="1" id="KW-0805">Transcription regulation</keyword>
<organism evidence="5 6">
    <name type="scientific">Petrocella atlantisensis</name>
    <dbReference type="NCBI Taxonomy" id="2173034"/>
    <lineage>
        <taxon>Bacteria</taxon>
        <taxon>Bacillati</taxon>
        <taxon>Bacillota</taxon>
        <taxon>Clostridia</taxon>
        <taxon>Lachnospirales</taxon>
        <taxon>Vallitaleaceae</taxon>
        <taxon>Petrocella</taxon>
    </lineage>
</organism>
<protein>
    <submittedName>
        <fullName evidence="5">MerR family transcriptional regulator</fullName>
    </submittedName>
</protein>
<dbReference type="RefSeq" id="WP_125137477.1">
    <property type="nucleotide sequence ID" value="NZ_LR130778.1"/>
</dbReference>
<feature type="domain" description="HTH merR-type" evidence="4">
    <location>
        <begin position="4"/>
        <end position="73"/>
    </location>
</feature>
<accession>A0A3P7S0U1</accession>
<gene>
    <name evidence="5" type="ORF">PATL70BA_2437</name>
</gene>
<dbReference type="KEGG" id="cbar:PATL70BA_2437"/>
<sequence>MKKTYTTSEVAHIIGIHPNTVRLYETLELIPKVKRKKNGYRTFTDFHIEQFKLARTAFQVEVLQNGLRKQMISVIKASASGCFDDAILLTQDYITSIQKEIEHAYEAAEITQTLLQGKKKIDPITLTRKDVSKKLNITMDTLRNWEMNGLLRVKRKENRYRIYTYEDIERLKIIRTLRCANYSLSAILRMMNALTLDQNISIKEVLNTPDETEDIISVCDRLIISLKDAQKNAEDMLVRLNDMKRKQKK</sequence>
<dbReference type="GO" id="GO:0003677">
    <property type="term" value="F:DNA binding"/>
    <property type="evidence" value="ECO:0007669"/>
    <property type="project" value="UniProtKB-KW"/>
</dbReference>
<dbReference type="GO" id="GO:0003700">
    <property type="term" value="F:DNA-binding transcription factor activity"/>
    <property type="evidence" value="ECO:0007669"/>
    <property type="project" value="InterPro"/>
</dbReference>
<evidence type="ECO:0000256" key="2">
    <source>
        <dbReference type="ARBA" id="ARBA00023125"/>
    </source>
</evidence>
<keyword evidence="2" id="KW-0238">DNA-binding</keyword>
<evidence type="ECO:0000313" key="6">
    <source>
        <dbReference type="Proteomes" id="UP000279029"/>
    </source>
</evidence>
<keyword evidence="3" id="KW-0804">Transcription</keyword>
<evidence type="ECO:0000313" key="5">
    <source>
        <dbReference type="EMBL" id="VDN48332.1"/>
    </source>
</evidence>